<dbReference type="Proteomes" id="UP000728032">
    <property type="component" value="Unassembled WGS sequence"/>
</dbReference>
<keyword evidence="4" id="KW-0067">ATP-binding</keyword>
<proteinExistence type="inferred from homology"/>
<dbReference type="Pfam" id="PF00069">
    <property type="entry name" value="Pkinase"/>
    <property type="match status" value="1"/>
</dbReference>
<dbReference type="GO" id="GO:0005524">
    <property type="term" value="F:ATP binding"/>
    <property type="evidence" value="ECO:0007669"/>
    <property type="project" value="UniProtKB-KW"/>
</dbReference>
<evidence type="ECO:0000256" key="1">
    <source>
        <dbReference type="ARBA" id="ARBA00022679"/>
    </source>
</evidence>
<dbReference type="InterPro" id="IPR000719">
    <property type="entry name" value="Prot_kinase_dom"/>
</dbReference>
<keyword evidence="3" id="KW-0418">Kinase</keyword>
<dbReference type="Gene3D" id="1.10.510.10">
    <property type="entry name" value="Transferase(Phosphotransferase) domain 1"/>
    <property type="match status" value="1"/>
</dbReference>
<dbReference type="GO" id="GO:0004672">
    <property type="term" value="F:protein kinase activity"/>
    <property type="evidence" value="ECO:0007669"/>
    <property type="project" value="InterPro"/>
</dbReference>
<sequence>MNLIEFFISCQIFKEILECVQYLHELNPPVIHRDLKPDNILLATPKSSEPGRCFKLCDFGLAAVHDIAGAKHTGAVGTLRYMAPEVKLASKYSNMADIYSVGIVAYDIFGWGVGKYPFTRIMYAIKVAVIFIAIQGVFLTGDDVHVIDSNIDSKQELFVVSKVLDFLAKGTTPHNMVKGMVDLMDSQYESGWIGNIRVVAKNDDYELYMNYKIHSFIIVEYKGTQLALYKTKPIADMKTITLSNIELARNATPTIVEKVDDKYGNYGYDYITQHFSELITPEKLSKCTAKMATRTDTENPCYQQIAMDIHSWLNGYCAAVVGEHDGHATWGQGYRTPFYRFMIRN</sequence>
<dbReference type="InterPro" id="IPR008271">
    <property type="entry name" value="Ser/Thr_kinase_AS"/>
</dbReference>
<comment type="similarity">
    <text evidence="5">Belongs to the protein kinase superfamily. Ser/Thr protein kinase family. GCN2 subfamily.</text>
</comment>
<organism evidence="7">
    <name type="scientific">Oppiella nova</name>
    <dbReference type="NCBI Taxonomy" id="334625"/>
    <lineage>
        <taxon>Eukaryota</taxon>
        <taxon>Metazoa</taxon>
        <taxon>Ecdysozoa</taxon>
        <taxon>Arthropoda</taxon>
        <taxon>Chelicerata</taxon>
        <taxon>Arachnida</taxon>
        <taxon>Acari</taxon>
        <taxon>Acariformes</taxon>
        <taxon>Sarcoptiformes</taxon>
        <taxon>Oribatida</taxon>
        <taxon>Brachypylina</taxon>
        <taxon>Oppioidea</taxon>
        <taxon>Oppiidae</taxon>
        <taxon>Oppiella</taxon>
    </lineage>
</organism>
<dbReference type="PROSITE" id="PS00108">
    <property type="entry name" value="PROTEIN_KINASE_ST"/>
    <property type="match status" value="1"/>
</dbReference>
<evidence type="ECO:0000313" key="7">
    <source>
        <dbReference type="EMBL" id="CAD7651627.1"/>
    </source>
</evidence>
<evidence type="ECO:0000256" key="2">
    <source>
        <dbReference type="ARBA" id="ARBA00022741"/>
    </source>
</evidence>
<accession>A0A7R9M3D4</accession>
<dbReference type="PANTHER" id="PTHR11042">
    <property type="entry name" value="EUKARYOTIC TRANSLATION INITIATION FACTOR 2-ALPHA KINASE EIF2-ALPHA KINASE -RELATED"/>
    <property type="match status" value="1"/>
</dbReference>
<evidence type="ECO:0000256" key="4">
    <source>
        <dbReference type="ARBA" id="ARBA00022840"/>
    </source>
</evidence>
<reference evidence="7" key="1">
    <citation type="submission" date="2020-11" db="EMBL/GenBank/DDBJ databases">
        <authorList>
            <person name="Tran Van P."/>
        </authorList>
    </citation>
    <scope>NUCLEOTIDE SEQUENCE</scope>
</reference>
<dbReference type="GO" id="GO:0005634">
    <property type="term" value="C:nucleus"/>
    <property type="evidence" value="ECO:0007669"/>
    <property type="project" value="TreeGrafter"/>
</dbReference>
<dbReference type="InterPro" id="IPR011009">
    <property type="entry name" value="Kinase-like_dom_sf"/>
</dbReference>
<evidence type="ECO:0000313" key="8">
    <source>
        <dbReference type="Proteomes" id="UP000728032"/>
    </source>
</evidence>
<evidence type="ECO:0000259" key="6">
    <source>
        <dbReference type="PROSITE" id="PS50011"/>
    </source>
</evidence>
<dbReference type="PROSITE" id="PS50011">
    <property type="entry name" value="PROTEIN_KINASE_DOM"/>
    <property type="match status" value="1"/>
</dbReference>
<keyword evidence="2" id="KW-0547">Nucleotide-binding</keyword>
<dbReference type="InterPro" id="IPR050339">
    <property type="entry name" value="CC_SR_Kinase"/>
</dbReference>
<name>A0A7R9M3D4_9ACAR</name>
<dbReference type="SUPFAM" id="SSF56112">
    <property type="entry name" value="Protein kinase-like (PK-like)"/>
    <property type="match status" value="1"/>
</dbReference>
<evidence type="ECO:0000256" key="3">
    <source>
        <dbReference type="ARBA" id="ARBA00022777"/>
    </source>
</evidence>
<dbReference type="EMBL" id="CAJPVJ010004774">
    <property type="protein sequence ID" value="CAG2168907.1"/>
    <property type="molecule type" value="Genomic_DNA"/>
</dbReference>
<protein>
    <recommendedName>
        <fullName evidence="6">Protein kinase domain-containing protein</fullName>
    </recommendedName>
</protein>
<dbReference type="EMBL" id="OC919599">
    <property type="protein sequence ID" value="CAD7651627.1"/>
    <property type="molecule type" value="Genomic_DNA"/>
</dbReference>
<keyword evidence="1" id="KW-0808">Transferase</keyword>
<dbReference type="GO" id="GO:0005737">
    <property type="term" value="C:cytoplasm"/>
    <property type="evidence" value="ECO:0007669"/>
    <property type="project" value="TreeGrafter"/>
</dbReference>
<keyword evidence="8" id="KW-1185">Reference proteome</keyword>
<gene>
    <name evidence="7" type="ORF">ONB1V03_LOCUS8391</name>
</gene>
<evidence type="ECO:0000256" key="5">
    <source>
        <dbReference type="ARBA" id="ARBA00037982"/>
    </source>
</evidence>
<dbReference type="OrthoDB" id="6434949at2759"/>
<dbReference type="AlphaFoldDB" id="A0A7R9M3D4"/>
<dbReference type="SMART" id="SM00220">
    <property type="entry name" value="S_TKc"/>
    <property type="match status" value="1"/>
</dbReference>
<feature type="domain" description="Protein kinase" evidence="6">
    <location>
        <begin position="1"/>
        <end position="313"/>
    </location>
</feature>